<dbReference type="Proteomes" id="UP000203816">
    <property type="component" value="Segment"/>
</dbReference>
<proteinExistence type="predicted"/>
<evidence type="ECO:0000313" key="2">
    <source>
        <dbReference type="EMBL" id="ANM46539.1"/>
    </source>
</evidence>
<dbReference type="EMBL" id="KX078569">
    <property type="protein sequence ID" value="ANM46539.1"/>
    <property type="molecule type" value="Genomic_DNA"/>
</dbReference>
<dbReference type="GO" id="GO:0008233">
    <property type="term" value="F:peptidase activity"/>
    <property type="evidence" value="ECO:0007669"/>
    <property type="project" value="InterPro"/>
</dbReference>
<keyword evidence="3" id="KW-1185">Reference proteome</keyword>
<protein>
    <submittedName>
        <fullName evidence="2">Peptidase M15</fullName>
    </submittedName>
</protein>
<accession>A0A192Y9Y8</accession>
<dbReference type="GeneID" id="29059339"/>
<feature type="domain" description="Peptidase M15C" evidence="1">
    <location>
        <begin position="62"/>
        <end position="122"/>
    </location>
</feature>
<sequence length="127" mass="14472">MYKLSQRSLKNLEGVHPDLVKVVKRAIEISDVDFGITEGLRSVERQRQLGKEGKSQIQNPENGMHVLGKAVDTLAYPTPAGSWEWKYYEQIDKAMKQAGKELGIPVEWGGDWKFKDGVHFQLPRSYN</sequence>
<name>A0A192Y9Y8_9CAUD</name>
<evidence type="ECO:0000313" key="3">
    <source>
        <dbReference type="Proteomes" id="UP000203816"/>
    </source>
</evidence>
<dbReference type="KEGG" id="vg:29059339"/>
<organism evidence="2 3">
    <name type="scientific">Morganella phage vB_MmoM_MP1</name>
    <dbReference type="NCBI Taxonomy" id="1852628"/>
    <lineage>
        <taxon>Viruses</taxon>
        <taxon>Duplodnaviria</taxon>
        <taxon>Heunggongvirae</taxon>
        <taxon>Uroviricota</taxon>
        <taxon>Caudoviricetes</taxon>
        <taxon>Pantevenvirales</taxon>
        <taxon>Straboviridae</taxon>
        <taxon>Gualtarvirus</taxon>
        <taxon>Gualtarvirus mp1</taxon>
    </lineage>
</organism>
<dbReference type="SUPFAM" id="SSF55166">
    <property type="entry name" value="Hedgehog/DD-peptidase"/>
    <property type="match status" value="1"/>
</dbReference>
<evidence type="ECO:0000259" key="1">
    <source>
        <dbReference type="Pfam" id="PF13539"/>
    </source>
</evidence>
<dbReference type="RefSeq" id="YP_009279959.1">
    <property type="nucleotide sequence ID" value="NC_031020.1"/>
</dbReference>
<dbReference type="InterPro" id="IPR039561">
    <property type="entry name" value="Peptidase_M15C"/>
</dbReference>
<dbReference type="CDD" id="cd14845">
    <property type="entry name" value="L-Ala-D-Glu_peptidase_like"/>
    <property type="match status" value="1"/>
</dbReference>
<reference evidence="2 3" key="1">
    <citation type="submission" date="2016-04" db="EMBL/GenBank/DDBJ databases">
        <title>Comparative genomics of Morganella phages MP1 and MP2 define new clades among the T4 and T7-like Viruses.</title>
        <authorList>
            <person name="Pinto G."/>
            <person name="Oliveira A."/>
            <person name="Malgorzata L."/>
            <person name="Kropinski A."/>
            <person name="Azeredo J."/>
        </authorList>
    </citation>
    <scope>NUCLEOTIDE SEQUENCE [LARGE SCALE GENOMIC DNA]</scope>
</reference>
<gene>
    <name evidence="2" type="ORF">MP1_gp0101</name>
</gene>
<dbReference type="Pfam" id="PF13539">
    <property type="entry name" value="Peptidase_M15_4"/>
    <property type="match status" value="1"/>
</dbReference>
<dbReference type="InterPro" id="IPR009045">
    <property type="entry name" value="Zn_M74/Hedgehog-like"/>
</dbReference>
<dbReference type="Gene3D" id="3.30.1380.10">
    <property type="match status" value="1"/>
</dbReference>
<dbReference type="OrthoDB" id="12686at10239"/>